<name>A0ABT8KIP2_9BACT</name>
<organism evidence="1 2">
    <name type="scientific">Splendidivirga corallicola</name>
    <dbReference type="NCBI Taxonomy" id="3051826"/>
    <lineage>
        <taxon>Bacteria</taxon>
        <taxon>Pseudomonadati</taxon>
        <taxon>Bacteroidota</taxon>
        <taxon>Cytophagia</taxon>
        <taxon>Cytophagales</taxon>
        <taxon>Splendidivirgaceae</taxon>
        <taxon>Splendidivirga</taxon>
    </lineage>
</organism>
<evidence type="ECO:0000313" key="2">
    <source>
        <dbReference type="Proteomes" id="UP001172082"/>
    </source>
</evidence>
<protein>
    <submittedName>
        <fullName evidence="1">Uncharacterized protein</fullName>
    </submittedName>
</protein>
<comment type="caution">
    <text evidence="1">The sequence shown here is derived from an EMBL/GenBank/DDBJ whole genome shotgun (WGS) entry which is preliminary data.</text>
</comment>
<proteinExistence type="predicted"/>
<dbReference type="Proteomes" id="UP001172082">
    <property type="component" value="Unassembled WGS sequence"/>
</dbReference>
<evidence type="ECO:0000313" key="1">
    <source>
        <dbReference type="EMBL" id="MDN5200293.1"/>
    </source>
</evidence>
<gene>
    <name evidence="1" type="ORF">QQ008_02950</name>
</gene>
<dbReference type="RefSeq" id="WP_346750318.1">
    <property type="nucleotide sequence ID" value="NZ_JAUJEA010000001.1"/>
</dbReference>
<accession>A0ABT8KIP2</accession>
<dbReference type="EMBL" id="JAUJEA010000001">
    <property type="protein sequence ID" value="MDN5200293.1"/>
    <property type="molecule type" value="Genomic_DNA"/>
</dbReference>
<sequence>MILENFSNSRIRTYALVVCMLFIPCLMGYAQESRRTTIQASRITNVERDYYSVDGNELLKYGKLYYYGYPRVKGNQFLDMEKKNDKASIVFKDQFFDEIDLRYDVYNDLILVRETEHADINYLIIDAGHITSFILDGRKFIYHSDVDGALESGTYELAFESSRLKLLIKRKKRLIKDKGMYGQIRFENDDDYFLIGPHGPTTLKSIKDVLKGLGDNKEIMAFIKRNRYKFNKKEQEFAKSLVSVLNYYESLQKQ</sequence>
<reference evidence="1" key="1">
    <citation type="submission" date="2023-06" db="EMBL/GenBank/DDBJ databases">
        <title>Genomic of Parafulvivirga corallium.</title>
        <authorList>
            <person name="Wang G."/>
        </authorList>
    </citation>
    <scope>NUCLEOTIDE SEQUENCE</scope>
    <source>
        <strain evidence="1">BMA10</strain>
    </source>
</reference>
<keyword evidence="2" id="KW-1185">Reference proteome</keyword>